<comment type="caution">
    <text evidence="1">The sequence shown here is derived from an EMBL/GenBank/DDBJ whole genome shotgun (WGS) entry which is preliminary data.</text>
</comment>
<sequence length="96" mass="10916">MKLEAIIRKIEESVDGQIEAVVDTGFGWEMRIRLPDATDVEERVTETLTQLLKASNTKDITPAELKDKSIVIEVDTTGYKEVTKRRTGHTYRRPAI</sequence>
<gene>
    <name evidence="1" type="ORF">S12H4_07751</name>
</gene>
<protein>
    <submittedName>
        <fullName evidence="1">Uncharacterized protein</fullName>
    </submittedName>
</protein>
<dbReference type="EMBL" id="BARW01002902">
    <property type="protein sequence ID" value="GAI61200.1"/>
    <property type="molecule type" value="Genomic_DNA"/>
</dbReference>
<name>X1RDG6_9ZZZZ</name>
<evidence type="ECO:0000313" key="1">
    <source>
        <dbReference type="EMBL" id="GAI61200.1"/>
    </source>
</evidence>
<organism evidence="1">
    <name type="scientific">marine sediment metagenome</name>
    <dbReference type="NCBI Taxonomy" id="412755"/>
    <lineage>
        <taxon>unclassified sequences</taxon>
        <taxon>metagenomes</taxon>
        <taxon>ecological metagenomes</taxon>
    </lineage>
</organism>
<accession>X1RDG6</accession>
<proteinExistence type="predicted"/>
<dbReference type="AlphaFoldDB" id="X1RDG6"/>
<reference evidence="1" key="1">
    <citation type="journal article" date="2014" name="Front. Microbiol.">
        <title>High frequency of phylogenetically diverse reductive dehalogenase-homologous genes in deep subseafloor sedimentary metagenomes.</title>
        <authorList>
            <person name="Kawai M."/>
            <person name="Futagami T."/>
            <person name="Toyoda A."/>
            <person name="Takaki Y."/>
            <person name="Nishi S."/>
            <person name="Hori S."/>
            <person name="Arai W."/>
            <person name="Tsubouchi T."/>
            <person name="Morono Y."/>
            <person name="Uchiyama I."/>
            <person name="Ito T."/>
            <person name="Fujiyama A."/>
            <person name="Inagaki F."/>
            <person name="Takami H."/>
        </authorList>
    </citation>
    <scope>NUCLEOTIDE SEQUENCE</scope>
    <source>
        <strain evidence="1">Expedition CK06-06</strain>
    </source>
</reference>